<organism evidence="2 3">
    <name type="scientific">Ktedonosporobacter rubrisoli</name>
    <dbReference type="NCBI Taxonomy" id="2509675"/>
    <lineage>
        <taxon>Bacteria</taxon>
        <taxon>Bacillati</taxon>
        <taxon>Chloroflexota</taxon>
        <taxon>Ktedonobacteria</taxon>
        <taxon>Ktedonobacterales</taxon>
        <taxon>Ktedonosporobacteraceae</taxon>
        <taxon>Ktedonosporobacter</taxon>
    </lineage>
</organism>
<reference evidence="2 3" key="1">
    <citation type="submission" date="2019-01" db="EMBL/GenBank/DDBJ databases">
        <title>Ktedonosporobacter rubrisoli SCAWS-G2.</title>
        <authorList>
            <person name="Huang Y."/>
            <person name="Yan B."/>
        </authorList>
    </citation>
    <scope>NUCLEOTIDE SEQUENCE [LARGE SCALE GENOMIC DNA]</scope>
    <source>
        <strain evidence="2 3">SCAWS-G2</strain>
    </source>
</reference>
<keyword evidence="3" id="KW-1185">Reference proteome</keyword>
<evidence type="ECO:0000256" key="1">
    <source>
        <dbReference type="SAM" id="Phobius"/>
    </source>
</evidence>
<dbReference type="KEGG" id="kbs:EPA93_07715"/>
<keyword evidence="1" id="KW-0472">Membrane</keyword>
<dbReference type="AlphaFoldDB" id="A0A4V0YYE1"/>
<name>A0A4V0YYE1_KTERU</name>
<protein>
    <submittedName>
        <fullName evidence="2">Uncharacterized protein</fullName>
    </submittedName>
</protein>
<sequence>MPIARAMMMVVMAATMVMVMLTPGTIYISQLLPIQLYSVIEFGLLLLINLLISFGEKFHCSCPFLLSPTFFVDSYRFFSPRDFSRVHASSVLASNKVM</sequence>
<proteinExistence type="predicted"/>
<evidence type="ECO:0000313" key="2">
    <source>
        <dbReference type="EMBL" id="QBD75901.1"/>
    </source>
</evidence>
<dbReference type="EMBL" id="CP035758">
    <property type="protein sequence ID" value="QBD75901.1"/>
    <property type="molecule type" value="Genomic_DNA"/>
</dbReference>
<feature type="transmembrane region" description="Helical" evidence="1">
    <location>
        <begin position="34"/>
        <end position="52"/>
    </location>
</feature>
<accession>A0A4V0YYE1</accession>
<evidence type="ECO:0000313" key="3">
    <source>
        <dbReference type="Proteomes" id="UP000290365"/>
    </source>
</evidence>
<keyword evidence="1" id="KW-1133">Transmembrane helix</keyword>
<dbReference type="Proteomes" id="UP000290365">
    <property type="component" value="Chromosome"/>
</dbReference>
<keyword evidence="1" id="KW-0812">Transmembrane</keyword>
<feature type="transmembrane region" description="Helical" evidence="1">
    <location>
        <begin position="7"/>
        <end position="28"/>
    </location>
</feature>
<dbReference type="RefSeq" id="WP_129886498.1">
    <property type="nucleotide sequence ID" value="NZ_CP035758.1"/>
</dbReference>
<gene>
    <name evidence="2" type="ORF">EPA93_07715</name>
</gene>